<dbReference type="Proteomes" id="UP001597075">
    <property type="component" value="Unassembled WGS sequence"/>
</dbReference>
<proteinExistence type="predicted"/>
<reference evidence="2 3" key="1">
    <citation type="journal article" date="2019" name="Int. J. Syst. Evol. Microbiol.">
        <title>The Global Catalogue of Microorganisms (GCM) 10K type strain sequencing project: providing services to taxonomists for standard genome sequencing and annotation.</title>
        <authorList>
            <consortium name="The Broad Institute Genomics Platform"/>
            <consortium name="The Broad Institute Genome Sequencing Center for Infectious Disease"/>
            <person name="Wu L."/>
            <person name="Ma J."/>
        </authorList>
    </citation>
    <scope>NUCLEOTIDE SEQUENCE [LARGE SCALE GENOMIC DNA]</scope>
    <source>
        <strain evidence="2 3">CGMCC 1.10594</strain>
    </source>
</reference>
<protein>
    <recommendedName>
        <fullName evidence="1">GIY-YIG domain-containing protein</fullName>
    </recommendedName>
</protein>
<comment type="caution">
    <text evidence="2">The sequence shown here is derived from an EMBL/GenBank/DDBJ whole genome shotgun (WGS) entry which is preliminary data.</text>
</comment>
<evidence type="ECO:0000313" key="3">
    <source>
        <dbReference type="Proteomes" id="UP001597075"/>
    </source>
</evidence>
<feature type="domain" description="GIY-YIG" evidence="1">
    <location>
        <begin position="1"/>
        <end position="234"/>
    </location>
</feature>
<evidence type="ECO:0000313" key="2">
    <source>
        <dbReference type="EMBL" id="MFD1634471.1"/>
    </source>
</evidence>
<dbReference type="AlphaFoldDB" id="A0ABD6D0I0"/>
<accession>A0ABD6D0I0</accession>
<evidence type="ECO:0000259" key="1">
    <source>
        <dbReference type="Pfam" id="PF26468"/>
    </source>
</evidence>
<dbReference type="RefSeq" id="WP_256404718.1">
    <property type="nucleotide sequence ID" value="NZ_CP187151.1"/>
</dbReference>
<sequence>MDRDARLDRLYSLFDDLERHVGGKRRLRDCDGYMDWPDRGVYFFFANGEYRANGDQLRLTRVGTHAVSEGSGTTLWNRLRTHRGALSGTYEDGGNHRGSVFRERVGEALVERHGLHDEYPQWGHGSSAGRDLRLEELDLERRVSDYIRDLPFLWVNVDDEPSPDSDRAYLERNVIALVSNYGEDPIDPRDARWLGHDTSSEKIRRSGLWNVDHVDEACDPAVLDRVSEAIVETDSP</sequence>
<dbReference type="InterPro" id="IPR058782">
    <property type="entry name" value="GIY_YIG_3"/>
</dbReference>
<dbReference type="EMBL" id="JBHUDL010000010">
    <property type="protein sequence ID" value="MFD1634471.1"/>
    <property type="molecule type" value="Genomic_DNA"/>
</dbReference>
<organism evidence="2 3">
    <name type="scientific">Haloplanus ruber</name>
    <dbReference type="NCBI Taxonomy" id="869892"/>
    <lineage>
        <taxon>Archaea</taxon>
        <taxon>Methanobacteriati</taxon>
        <taxon>Methanobacteriota</taxon>
        <taxon>Stenosarchaea group</taxon>
        <taxon>Halobacteria</taxon>
        <taxon>Halobacteriales</taxon>
        <taxon>Haloferacaceae</taxon>
        <taxon>Haloplanus</taxon>
    </lineage>
</organism>
<dbReference type="Pfam" id="PF26468">
    <property type="entry name" value="GIY_YIG_3"/>
    <property type="match status" value="1"/>
</dbReference>
<gene>
    <name evidence="2" type="ORF">ACFSBJ_12130</name>
</gene>
<name>A0ABD6D0I0_9EURY</name>
<keyword evidence="3" id="KW-1185">Reference proteome</keyword>